<dbReference type="InterPro" id="IPR011032">
    <property type="entry name" value="GroES-like_sf"/>
</dbReference>
<comment type="cofactor">
    <cofactor evidence="4">
        <name>Zn(2+)</name>
        <dbReference type="ChEBI" id="CHEBI:29105"/>
    </cofactor>
</comment>
<keyword evidence="3" id="KW-0560">Oxidoreductase</keyword>
<dbReference type="InterPro" id="IPR050129">
    <property type="entry name" value="Zn_alcohol_dh"/>
</dbReference>
<dbReference type="Gene3D" id="3.90.180.10">
    <property type="entry name" value="Medium-chain alcohol dehydrogenases, catalytic domain"/>
    <property type="match status" value="1"/>
</dbReference>
<dbReference type="AlphaFoldDB" id="A5D5N1"/>
<evidence type="ECO:0000259" key="5">
    <source>
        <dbReference type="SMART" id="SM00829"/>
    </source>
</evidence>
<evidence type="ECO:0000313" key="6">
    <source>
        <dbReference type="EMBL" id="BAF58453.1"/>
    </source>
</evidence>
<dbReference type="GO" id="GO:0016491">
    <property type="term" value="F:oxidoreductase activity"/>
    <property type="evidence" value="ECO:0007669"/>
    <property type="project" value="UniProtKB-KW"/>
</dbReference>
<feature type="domain" description="Enoyl reductase (ER)" evidence="5">
    <location>
        <begin position="9"/>
        <end position="341"/>
    </location>
</feature>
<dbReference type="SMART" id="SM00829">
    <property type="entry name" value="PKS_ER"/>
    <property type="match status" value="1"/>
</dbReference>
<keyword evidence="1 4" id="KW-0479">Metal-binding</keyword>
<proteinExistence type="inferred from homology"/>
<keyword evidence="7" id="KW-1185">Reference proteome</keyword>
<dbReference type="InterPro" id="IPR020843">
    <property type="entry name" value="ER"/>
</dbReference>
<dbReference type="InterPro" id="IPR013149">
    <property type="entry name" value="ADH-like_C"/>
</dbReference>
<name>A5D5N1_PELTS</name>
<evidence type="ECO:0000313" key="7">
    <source>
        <dbReference type="Proteomes" id="UP000006556"/>
    </source>
</evidence>
<keyword evidence="2 4" id="KW-0862">Zinc</keyword>
<dbReference type="InterPro" id="IPR002328">
    <property type="entry name" value="ADH_Zn_CS"/>
</dbReference>
<dbReference type="PANTHER" id="PTHR43401">
    <property type="entry name" value="L-THREONINE 3-DEHYDROGENASE"/>
    <property type="match status" value="1"/>
</dbReference>
<evidence type="ECO:0000256" key="3">
    <source>
        <dbReference type="ARBA" id="ARBA00023002"/>
    </source>
</evidence>
<dbReference type="Proteomes" id="UP000006556">
    <property type="component" value="Chromosome"/>
</dbReference>
<dbReference type="STRING" id="370438.PTH_0271"/>
<evidence type="ECO:0000256" key="1">
    <source>
        <dbReference type="ARBA" id="ARBA00022723"/>
    </source>
</evidence>
<dbReference type="PANTHER" id="PTHR43401:SF2">
    <property type="entry name" value="L-THREONINE 3-DEHYDROGENASE"/>
    <property type="match status" value="1"/>
</dbReference>
<dbReference type="SUPFAM" id="SSF50129">
    <property type="entry name" value="GroES-like"/>
    <property type="match status" value="1"/>
</dbReference>
<dbReference type="GO" id="GO:0008270">
    <property type="term" value="F:zinc ion binding"/>
    <property type="evidence" value="ECO:0007669"/>
    <property type="project" value="InterPro"/>
</dbReference>
<dbReference type="SUPFAM" id="SSF51735">
    <property type="entry name" value="NAD(P)-binding Rossmann-fold domains"/>
    <property type="match status" value="1"/>
</dbReference>
<dbReference type="Pfam" id="PF08240">
    <property type="entry name" value="ADH_N"/>
    <property type="match status" value="1"/>
</dbReference>
<comment type="similarity">
    <text evidence="4">Belongs to the zinc-containing alcohol dehydrogenase family.</text>
</comment>
<dbReference type="KEGG" id="pth:PTH_0271"/>
<dbReference type="PROSITE" id="PS00059">
    <property type="entry name" value="ADH_ZINC"/>
    <property type="match status" value="1"/>
</dbReference>
<organism evidence="6 7">
    <name type="scientific">Pelotomaculum thermopropionicum (strain DSM 13744 / JCM 10971 / SI)</name>
    <dbReference type="NCBI Taxonomy" id="370438"/>
    <lineage>
        <taxon>Bacteria</taxon>
        <taxon>Bacillati</taxon>
        <taxon>Bacillota</taxon>
        <taxon>Clostridia</taxon>
        <taxon>Eubacteriales</taxon>
        <taxon>Desulfotomaculaceae</taxon>
        <taxon>Pelotomaculum</taxon>
    </lineage>
</organism>
<gene>
    <name evidence="6" type="primary">Tdh</name>
    <name evidence="6" type="ordered locus">PTH_0271</name>
</gene>
<sequence length="343" mass="36925">MRAIVKEERRPGAVNLRSVPEPRPAGDEVLIRVQSAAVCGSDLHAYEYPKSYEFMKVPVILGHEYSGYVEAVGPQVTLFKPGDRVLGESNRYCGVCPNCRRGRTNICDSNLMTGLHVDGGMAEFIAVPQKLVHHIPENLSFDEATLAQPCSVSFHAVFDNSGIRPNDMVAVFGPGIVGLMAAQGARLLGAAEVVVIGTGEDAQNRLPVAQKLGFKTINIGEQDLLAGFAGITGKERADVVLECSGAVKALADAFRLVKKGGSITLVGIYGSGAEINFAPLVRGEIQIKTSYTATWENYEQSLSLISRGLVQVRPLIDTYPFEEGVQAFVDALNKKVLKPVLKL</sequence>
<evidence type="ECO:0000256" key="4">
    <source>
        <dbReference type="RuleBase" id="RU361277"/>
    </source>
</evidence>
<dbReference type="Gene3D" id="3.40.50.720">
    <property type="entry name" value="NAD(P)-binding Rossmann-like Domain"/>
    <property type="match status" value="1"/>
</dbReference>
<evidence type="ECO:0000256" key="2">
    <source>
        <dbReference type="ARBA" id="ARBA00022833"/>
    </source>
</evidence>
<accession>A5D5N1</accession>
<reference evidence="7" key="1">
    <citation type="journal article" date="2008" name="Genome Res.">
        <title>The genome of Pelotomaculum thermopropionicum reveals niche-associated evolution in anaerobic microbiota.</title>
        <authorList>
            <person name="Kosaka T."/>
            <person name="Kato S."/>
            <person name="Shimoyama T."/>
            <person name="Ishii S."/>
            <person name="Abe T."/>
            <person name="Watanabe K."/>
        </authorList>
    </citation>
    <scope>NUCLEOTIDE SEQUENCE [LARGE SCALE GENOMIC DNA]</scope>
    <source>
        <strain evidence="7">DSM 13744 / JCM 10971 / SI</strain>
    </source>
</reference>
<dbReference type="InterPro" id="IPR013154">
    <property type="entry name" value="ADH-like_N"/>
</dbReference>
<dbReference type="Pfam" id="PF00107">
    <property type="entry name" value="ADH_zinc_N"/>
    <property type="match status" value="1"/>
</dbReference>
<dbReference type="HOGENOM" id="CLU_026673_11_0_9"/>
<protein>
    <submittedName>
        <fullName evidence="6">Threonine dehydrogenase and related Zn-dependent dehydrogenases</fullName>
    </submittedName>
</protein>
<dbReference type="eggNOG" id="COG1063">
    <property type="taxonomic scope" value="Bacteria"/>
</dbReference>
<dbReference type="CDD" id="cd08258">
    <property type="entry name" value="Zn_ADH4"/>
    <property type="match status" value="1"/>
</dbReference>
<dbReference type="InterPro" id="IPR036291">
    <property type="entry name" value="NAD(P)-bd_dom_sf"/>
</dbReference>
<dbReference type="EMBL" id="AP009389">
    <property type="protein sequence ID" value="BAF58453.1"/>
    <property type="molecule type" value="Genomic_DNA"/>
</dbReference>